<sequence length="175" mass="19713">MKAVVESSPTKTLAVATGECSASDLKVFTSHVEEIEYQQQNPITFEMLGYTGTAAIGKNNKEFRPLRVLKNTKCLGADTANRSKSVETGLAVRDQFIQKNRRFSDGGLRSTIWAFMDFPIDTKFFKKFGPTKIRGCGPRLLSAKWFEGIEFSHEYSNQQTETVLQEQQMELLATE</sequence>
<gene>
    <name evidence="1" type="ORF">M0R45_026632</name>
</gene>
<comment type="caution">
    <text evidence="1">The sequence shown here is derived from an EMBL/GenBank/DDBJ whole genome shotgun (WGS) entry which is preliminary data.</text>
</comment>
<dbReference type="AlphaFoldDB" id="A0AAW1WY64"/>
<proteinExistence type="predicted"/>
<evidence type="ECO:0000313" key="2">
    <source>
        <dbReference type="Proteomes" id="UP001457282"/>
    </source>
</evidence>
<reference evidence="1 2" key="1">
    <citation type="journal article" date="2023" name="G3 (Bethesda)">
        <title>A chromosome-length genome assembly and annotation of blackberry (Rubus argutus, cv. 'Hillquist').</title>
        <authorList>
            <person name="Bruna T."/>
            <person name="Aryal R."/>
            <person name="Dudchenko O."/>
            <person name="Sargent D.J."/>
            <person name="Mead D."/>
            <person name="Buti M."/>
            <person name="Cavallini A."/>
            <person name="Hytonen T."/>
            <person name="Andres J."/>
            <person name="Pham M."/>
            <person name="Weisz D."/>
            <person name="Mascagni F."/>
            <person name="Usai G."/>
            <person name="Natali L."/>
            <person name="Bassil N."/>
            <person name="Fernandez G.E."/>
            <person name="Lomsadze A."/>
            <person name="Armour M."/>
            <person name="Olukolu B."/>
            <person name="Poorten T."/>
            <person name="Britton C."/>
            <person name="Davik J."/>
            <person name="Ashrafi H."/>
            <person name="Aiden E.L."/>
            <person name="Borodovsky M."/>
            <person name="Worthington M."/>
        </authorList>
    </citation>
    <scope>NUCLEOTIDE SEQUENCE [LARGE SCALE GENOMIC DNA]</scope>
    <source>
        <strain evidence="1">PI 553951</strain>
    </source>
</reference>
<dbReference type="Proteomes" id="UP001457282">
    <property type="component" value="Unassembled WGS sequence"/>
</dbReference>
<organism evidence="1 2">
    <name type="scientific">Rubus argutus</name>
    <name type="common">Southern blackberry</name>
    <dbReference type="NCBI Taxonomy" id="59490"/>
    <lineage>
        <taxon>Eukaryota</taxon>
        <taxon>Viridiplantae</taxon>
        <taxon>Streptophyta</taxon>
        <taxon>Embryophyta</taxon>
        <taxon>Tracheophyta</taxon>
        <taxon>Spermatophyta</taxon>
        <taxon>Magnoliopsida</taxon>
        <taxon>eudicotyledons</taxon>
        <taxon>Gunneridae</taxon>
        <taxon>Pentapetalae</taxon>
        <taxon>rosids</taxon>
        <taxon>fabids</taxon>
        <taxon>Rosales</taxon>
        <taxon>Rosaceae</taxon>
        <taxon>Rosoideae</taxon>
        <taxon>Rosoideae incertae sedis</taxon>
        <taxon>Rubus</taxon>
    </lineage>
</organism>
<dbReference type="EMBL" id="JBEDUW010000005">
    <property type="protein sequence ID" value="KAK9929536.1"/>
    <property type="molecule type" value="Genomic_DNA"/>
</dbReference>
<name>A0AAW1WY64_RUBAR</name>
<protein>
    <submittedName>
        <fullName evidence="1">Uncharacterized protein</fullName>
    </submittedName>
</protein>
<keyword evidence="2" id="KW-1185">Reference proteome</keyword>
<evidence type="ECO:0000313" key="1">
    <source>
        <dbReference type="EMBL" id="KAK9929536.1"/>
    </source>
</evidence>
<accession>A0AAW1WY64</accession>